<dbReference type="InterPro" id="IPR029261">
    <property type="entry name" value="Transposase_Znf"/>
</dbReference>
<evidence type="ECO:0000259" key="2">
    <source>
        <dbReference type="Pfam" id="PF14690"/>
    </source>
</evidence>
<keyword evidence="4" id="KW-1185">Reference proteome</keyword>
<dbReference type="InterPro" id="IPR047951">
    <property type="entry name" value="Transpos_ISL3"/>
</dbReference>
<proteinExistence type="predicted"/>
<dbReference type="PANTHER" id="PTHR33498">
    <property type="entry name" value="TRANSPOSASE FOR INSERTION SEQUENCE ELEMENT IS1557"/>
    <property type="match status" value="1"/>
</dbReference>
<feature type="domain" description="Transposase IS204/IS1001/IS1096/IS1165 zinc-finger" evidence="2">
    <location>
        <begin position="43"/>
        <end position="86"/>
    </location>
</feature>
<evidence type="ECO:0000313" key="4">
    <source>
        <dbReference type="Proteomes" id="UP001628193"/>
    </source>
</evidence>
<protein>
    <submittedName>
        <fullName evidence="3">ISL3 family transposase ISCARN2</fullName>
    </submittedName>
</protein>
<dbReference type="Pfam" id="PF13542">
    <property type="entry name" value="HTH_Tnp_ISL3"/>
    <property type="match status" value="1"/>
</dbReference>
<dbReference type="InterPro" id="IPR032877">
    <property type="entry name" value="Transposase_HTH"/>
</dbReference>
<organism evidence="3 4">
    <name type="scientific">Candidatus Magnetaquiglobus chichijimensis</name>
    <dbReference type="NCBI Taxonomy" id="3141448"/>
    <lineage>
        <taxon>Bacteria</taxon>
        <taxon>Pseudomonadati</taxon>
        <taxon>Pseudomonadota</taxon>
        <taxon>Magnetococcia</taxon>
        <taxon>Magnetococcales</taxon>
        <taxon>Candidatus Magnetaquicoccaceae</taxon>
        <taxon>Candidatus Magnetaquiglobus</taxon>
    </lineage>
</organism>
<evidence type="ECO:0000313" key="3">
    <source>
        <dbReference type="EMBL" id="GAB0058336.1"/>
    </source>
</evidence>
<feature type="domain" description="Transposase IS204/IS1001/IS1096/IS1165 helix-turn-helix" evidence="1">
    <location>
        <begin position="94"/>
        <end position="143"/>
    </location>
</feature>
<evidence type="ECO:0000259" key="1">
    <source>
        <dbReference type="Pfam" id="PF13542"/>
    </source>
</evidence>
<dbReference type="PANTHER" id="PTHR33498:SF1">
    <property type="entry name" value="TRANSPOSASE FOR INSERTION SEQUENCE ELEMENT IS1557"/>
    <property type="match status" value="1"/>
</dbReference>
<dbReference type="Proteomes" id="UP001628193">
    <property type="component" value="Unassembled WGS sequence"/>
</dbReference>
<dbReference type="Pfam" id="PF14690">
    <property type="entry name" value="Zn_ribbon_ISL3"/>
    <property type="match status" value="1"/>
</dbReference>
<sequence length="190" mass="21611">MDPSTLFTLALGLTPPWEVWNIRFSPEKRRLDISIGFPLGSLFTCPVCGSKGAKAYDTTEKSWRHLNFFQHEAWLTARVPRVECDQGCGVKKIEVPWSRPGSGFTLLFEALIMVLVREMPVAQVAHLLGVHDTRLWRIIRHHVAAARKRLDLSNVGRVGMDETASRRGHHYISLFCDMDKSQLLFAQGKR</sequence>
<comment type="caution">
    <text evidence="3">The sequence shown here is derived from an EMBL/GenBank/DDBJ whole genome shotgun (WGS) entry which is preliminary data.</text>
</comment>
<accession>A0ABQ0CBR4</accession>
<gene>
    <name evidence="3" type="ORF">SIID45300_02684</name>
</gene>
<reference evidence="3 4" key="1">
    <citation type="submission" date="2024-09" db="EMBL/GenBank/DDBJ databases">
        <title>Draft genome sequence of Candidatus Magnetaquicoccaceae bacterium FCR-1.</title>
        <authorList>
            <person name="Shimoshige H."/>
            <person name="Shimamura S."/>
            <person name="Taoka A."/>
            <person name="Kobayashi H."/>
            <person name="Maekawa T."/>
        </authorList>
    </citation>
    <scope>NUCLEOTIDE SEQUENCE [LARGE SCALE GENOMIC DNA]</scope>
    <source>
        <strain evidence="3 4">FCR-1</strain>
    </source>
</reference>
<dbReference type="EMBL" id="BAAFGK010000004">
    <property type="protein sequence ID" value="GAB0058336.1"/>
    <property type="molecule type" value="Genomic_DNA"/>
</dbReference>
<name>A0ABQ0CBR4_9PROT</name>